<dbReference type="GO" id="GO:0005737">
    <property type="term" value="C:cytoplasm"/>
    <property type="evidence" value="ECO:0007669"/>
    <property type="project" value="TreeGrafter"/>
</dbReference>
<protein>
    <submittedName>
        <fullName evidence="2">Serine/threonine protein phosphatase</fullName>
    </submittedName>
</protein>
<comment type="caution">
    <text evidence="2">The sequence shown here is derived from an EMBL/GenBank/DDBJ whole genome shotgun (WGS) entry which is preliminary data.</text>
</comment>
<name>A0A4R6C4F5_9STAP</name>
<gene>
    <name evidence="2" type="ORF">ETI04_07795</name>
</gene>
<sequence length="219" mass="26087">MRMAEMNYFIVGDVHGCFFTLKKIMKHWKKGEEQLIFVGDYINKGCNSRDVVYYIRKLCNIYPDTVCIKGNHEYKMVQYMMQHTPKSEMKENYRRTLSHYPVKKFDSDIEWMHSLPLYYENDVLYVTHAGVNWLNFRKFSTESSWCVLRYRGKLKNMHKLQVIGHTPTESGKPEYDKKRNILNIDTGAGNYEHLCAVRINKHGKLVDSYLEKVVEEDKY</sequence>
<dbReference type="Proteomes" id="UP000294865">
    <property type="component" value="Unassembled WGS sequence"/>
</dbReference>
<organism evidence="2 3">
    <name type="scientific">Macrococcoides canis</name>
    <dbReference type="NCBI Taxonomy" id="1855823"/>
    <lineage>
        <taxon>Bacteria</taxon>
        <taxon>Bacillati</taxon>
        <taxon>Bacillota</taxon>
        <taxon>Bacilli</taxon>
        <taxon>Bacillales</taxon>
        <taxon>Staphylococcaceae</taxon>
        <taxon>Macrococcoides</taxon>
    </lineage>
</organism>
<dbReference type="GO" id="GO:0016791">
    <property type="term" value="F:phosphatase activity"/>
    <property type="evidence" value="ECO:0007669"/>
    <property type="project" value="TreeGrafter"/>
</dbReference>
<dbReference type="PANTHER" id="PTHR42850:SF4">
    <property type="entry name" value="ZINC-DEPENDENT ENDOPOLYPHOSPHATASE"/>
    <property type="match status" value="1"/>
</dbReference>
<dbReference type="Gene3D" id="3.60.21.10">
    <property type="match status" value="1"/>
</dbReference>
<dbReference type="InterPro" id="IPR006186">
    <property type="entry name" value="Ser/Thr-sp_prot-phosphatase"/>
</dbReference>
<evidence type="ECO:0000313" key="3">
    <source>
        <dbReference type="Proteomes" id="UP000294865"/>
    </source>
</evidence>
<dbReference type="InterPro" id="IPR050126">
    <property type="entry name" value="Ap4A_hydrolase"/>
</dbReference>
<reference evidence="2 3" key="1">
    <citation type="submission" date="2019-01" db="EMBL/GenBank/DDBJ databases">
        <title>Draft genome sequences of Macrococcus caseolyticus, Macrococcus canis, Macrococcus bohemicus and Macrococcus goetzii.</title>
        <authorList>
            <person name="Mazhar S."/>
            <person name="Altermann E."/>
            <person name="Hill C."/>
            <person name="Mcauliffe O."/>
        </authorList>
    </citation>
    <scope>NUCLEOTIDE SEQUENCE [LARGE SCALE GENOMIC DNA]</scope>
    <source>
        <strain evidence="2 3">DPC7162</strain>
    </source>
</reference>
<dbReference type="AlphaFoldDB" id="A0A4R6C4F5"/>
<dbReference type="PANTHER" id="PTHR42850">
    <property type="entry name" value="METALLOPHOSPHOESTERASE"/>
    <property type="match status" value="1"/>
</dbReference>
<evidence type="ECO:0000313" key="2">
    <source>
        <dbReference type="EMBL" id="TDM16591.1"/>
    </source>
</evidence>
<dbReference type="EMBL" id="SDQG01000004">
    <property type="protein sequence ID" value="TDM16591.1"/>
    <property type="molecule type" value="Genomic_DNA"/>
</dbReference>
<dbReference type="SUPFAM" id="SSF56300">
    <property type="entry name" value="Metallo-dependent phosphatases"/>
    <property type="match status" value="1"/>
</dbReference>
<dbReference type="PRINTS" id="PR00114">
    <property type="entry name" value="STPHPHTASE"/>
</dbReference>
<proteinExistence type="predicted"/>
<dbReference type="Pfam" id="PF00149">
    <property type="entry name" value="Metallophos"/>
    <property type="match status" value="1"/>
</dbReference>
<evidence type="ECO:0000259" key="1">
    <source>
        <dbReference type="Pfam" id="PF00149"/>
    </source>
</evidence>
<feature type="domain" description="Calcineurin-like phosphoesterase" evidence="1">
    <location>
        <begin position="7"/>
        <end position="179"/>
    </location>
</feature>
<dbReference type="InterPro" id="IPR029052">
    <property type="entry name" value="Metallo-depent_PP-like"/>
</dbReference>
<dbReference type="CDD" id="cd00144">
    <property type="entry name" value="MPP_PPP_family"/>
    <property type="match status" value="1"/>
</dbReference>
<accession>A0A4R6C4F5</accession>
<dbReference type="InterPro" id="IPR004843">
    <property type="entry name" value="Calcineurin-like_PHP"/>
</dbReference>